<keyword evidence="3" id="KW-1185">Reference proteome</keyword>
<accession>A0A9Y2I9U7</accession>
<dbReference type="SUPFAM" id="SSF52141">
    <property type="entry name" value="Uracil-DNA glycosylase-like"/>
    <property type="match status" value="1"/>
</dbReference>
<feature type="domain" description="Uracil-DNA glycosylase-like" evidence="1">
    <location>
        <begin position="28"/>
        <end position="185"/>
    </location>
</feature>
<protein>
    <submittedName>
        <fullName evidence="2">Uracil-DNA glycosylase family protein</fullName>
    </submittedName>
</protein>
<evidence type="ECO:0000259" key="1">
    <source>
        <dbReference type="SMART" id="SM00986"/>
    </source>
</evidence>
<evidence type="ECO:0000313" key="3">
    <source>
        <dbReference type="Proteomes" id="UP001236014"/>
    </source>
</evidence>
<dbReference type="SMART" id="SM00987">
    <property type="entry name" value="UreE_C"/>
    <property type="match status" value="1"/>
</dbReference>
<dbReference type="InterPro" id="IPR005122">
    <property type="entry name" value="Uracil-DNA_glycosylase-like"/>
</dbReference>
<dbReference type="Pfam" id="PF03167">
    <property type="entry name" value="UDG"/>
    <property type="match status" value="1"/>
</dbReference>
<name>A0A9Y2I9U7_9PSEU</name>
<dbReference type="PANTHER" id="PTHR42160:SF1">
    <property type="entry name" value="URACIL-DNA GLYCOSYLASE SUPERFAMILY PROTEIN"/>
    <property type="match status" value="1"/>
</dbReference>
<dbReference type="InterPro" id="IPR036895">
    <property type="entry name" value="Uracil-DNA_glycosylase-like_sf"/>
</dbReference>
<dbReference type="SMART" id="SM00986">
    <property type="entry name" value="UDG"/>
    <property type="match status" value="1"/>
</dbReference>
<dbReference type="CDD" id="cd10033">
    <property type="entry name" value="UDG_like"/>
    <property type="match status" value="1"/>
</dbReference>
<dbReference type="RefSeq" id="WP_285965828.1">
    <property type="nucleotide sequence ID" value="NZ_CP127294.1"/>
</dbReference>
<sequence>MTNLDRIRADLIADPDNAWAKEAGYEPLYTAEPSARVALIGQAPGRKAQESGVPWNDASGVKLRGWLGVTDEEFYDPALFAIVPMDFFYPGKAASGDVPPRRGVAEKWHPRIFAELPDIRLTVLVGSYAQKYYLHAGRARSLTETVRSFRDYLPSTIPLVHPSPLNVGWHLRNPWFEQEVVPELRTLVAAALKS</sequence>
<dbReference type="Gene3D" id="3.40.470.10">
    <property type="entry name" value="Uracil-DNA glycosylase-like domain"/>
    <property type="match status" value="1"/>
</dbReference>
<dbReference type="EMBL" id="CP127294">
    <property type="protein sequence ID" value="WIX75051.1"/>
    <property type="molecule type" value="Genomic_DNA"/>
</dbReference>
<dbReference type="KEGG" id="acab:QRX50_26245"/>
<dbReference type="AlphaFoldDB" id="A0A9Y2I9U7"/>
<dbReference type="Proteomes" id="UP001236014">
    <property type="component" value="Chromosome"/>
</dbReference>
<gene>
    <name evidence="2" type="ORF">QRX50_26245</name>
</gene>
<reference evidence="2 3" key="1">
    <citation type="submission" date="2023-06" db="EMBL/GenBank/DDBJ databases">
        <authorList>
            <person name="Oyuntsetseg B."/>
            <person name="Kim S.B."/>
        </authorList>
    </citation>
    <scope>NUCLEOTIDE SEQUENCE [LARGE SCALE GENOMIC DNA]</scope>
    <source>
        <strain evidence="2 3">2-15</strain>
    </source>
</reference>
<dbReference type="PANTHER" id="PTHR42160">
    <property type="entry name" value="URACIL-DNA GLYCOSYLASE SUPERFAMILY PROTEIN"/>
    <property type="match status" value="1"/>
</dbReference>
<organism evidence="2 3">
    <name type="scientific">Amycolatopsis carbonis</name>
    <dbReference type="NCBI Taxonomy" id="715471"/>
    <lineage>
        <taxon>Bacteria</taxon>
        <taxon>Bacillati</taxon>
        <taxon>Actinomycetota</taxon>
        <taxon>Actinomycetes</taxon>
        <taxon>Pseudonocardiales</taxon>
        <taxon>Pseudonocardiaceae</taxon>
        <taxon>Amycolatopsis</taxon>
    </lineage>
</organism>
<evidence type="ECO:0000313" key="2">
    <source>
        <dbReference type="EMBL" id="WIX75051.1"/>
    </source>
</evidence>
<proteinExistence type="predicted"/>
<dbReference type="InterPro" id="IPR047124">
    <property type="entry name" value="HI_0220.2"/>
</dbReference>